<dbReference type="RefSeq" id="XP_018042323.1">
    <property type="nucleotide sequence ID" value="XM_018173633.1"/>
</dbReference>
<dbReference type="Pfam" id="PF09962">
    <property type="entry name" value="DUF2196"/>
    <property type="match status" value="1"/>
</dbReference>
<dbReference type="Proteomes" id="UP000077069">
    <property type="component" value="Unassembled WGS sequence"/>
</dbReference>
<protein>
    <submittedName>
        <fullName evidence="1">Uncharacterized protein</fullName>
    </submittedName>
</protein>
<gene>
    <name evidence="1" type="ORF">CC84DRAFT_1066251</name>
</gene>
<dbReference type="OrthoDB" id="20105at2759"/>
<accession>A0A177CY28</accession>
<reference evidence="1 2" key="1">
    <citation type="submission" date="2016-05" db="EMBL/GenBank/DDBJ databases">
        <title>Comparative analysis of secretome profiles of manganese(II)-oxidizing ascomycete fungi.</title>
        <authorList>
            <consortium name="DOE Joint Genome Institute"/>
            <person name="Zeiner C.A."/>
            <person name="Purvine S.O."/>
            <person name="Zink E.M."/>
            <person name="Wu S."/>
            <person name="Pasa-Tolic L."/>
            <person name="Chaput D.L."/>
            <person name="Haridas S."/>
            <person name="Grigoriev I.V."/>
            <person name="Santelli C.M."/>
            <person name="Hansel C.M."/>
        </authorList>
    </citation>
    <scope>NUCLEOTIDE SEQUENCE [LARGE SCALE GENOMIC DNA]</scope>
    <source>
        <strain evidence="1 2">AP3s5-JAC2a</strain>
    </source>
</reference>
<sequence length="176" mass="18721">VPAYSAISPGTAVSLVLKIDQPTGRQVTGIVADLLTRGDHPRGVKVRLRDGRVGRVQKIVSESDGLAGEEVAGGIGANLGRDGENGIGGRGGGASGFRHERDIREDDEYLYDEGRAKGRDLGLFAQLEEEDRRYQESVGRETAGGGRGEIATCPVCGEFEGDERAVAFHVEGHFTE</sequence>
<name>A0A177CY28_9PLEO</name>
<dbReference type="InParanoid" id="A0A177CY28"/>
<evidence type="ECO:0000313" key="1">
    <source>
        <dbReference type="EMBL" id="OAG11958.1"/>
    </source>
</evidence>
<dbReference type="NCBIfam" id="TIGR03833">
    <property type="entry name" value="YwbE family protein"/>
    <property type="match status" value="1"/>
</dbReference>
<dbReference type="EMBL" id="KV441548">
    <property type="protein sequence ID" value="OAG11958.1"/>
    <property type="molecule type" value="Genomic_DNA"/>
</dbReference>
<dbReference type="PANTHER" id="PTHR40069:SF1">
    <property type="entry name" value="YWBE PROTEIN"/>
    <property type="match status" value="1"/>
</dbReference>
<dbReference type="AlphaFoldDB" id="A0A177CY28"/>
<keyword evidence="2" id="KW-1185">Reference proteome</keyword>
<feature type="non-terminal residue" evidence="1">
    <location>
        <position position="176"/>
    </location>
</feature>
<feature type="non-terminal residue" evidence="1">
    <location>
        <position position="1"/>
    </location>
</feature>
<dbReference type="GeneID" id="28757119"/>
<dbReference type="InterPro" id="IPR019240">
    <property type="entry name" value="DUF2196"/>
</dbReference>
<dbReference type="PANTHER" id="PTHR40069">
    <property type="entry name" value="YWBE PROTEIN"/>
    <property type="match status" value="1"/>
</dbReference>
<organism evidence="1 2">
    <name type="scientific">Paraphaeosphaeria sporulosa</name>
    <dbReference type="NCBI Taxonomy" id="1460663"/>
    <lineage>
        <taxon>Eukaryota</taxon>
        <taxon>Fungi</taxon>
        <taxon>Dikarya</taxon>
        <taxon>Ascomycota</taxon>
        <taxon>Pezizomycotina</taxon>
        <taxon>Dothideomycetes</taxon>
        <taxon>Pleosporomycetidae</taxon>
        <taxon>Pleosporales</taxon>
        <taxon>Massarineae</taxon>
        <taxon>Didymosphaeriaceae</taxon>
        <taxon>Paraphaeosphaeria</taxon>
    </lineage>
</organism>
<proteinExistence type="predicted"/>
<evidence type="ECO:0000313" key="2">
    <source>
        <dbReference type="Proteomes" id="UP000077069"/>
    </source>
</evidence>